<reference evidence="2" key="1">
    <citation type="journal article" date="2022" name="bioRxiv">
        <title>Sequencing and chromosome-scale assembly of the giantPleurodeles waltlgenome.</title>
        <authorList>
            <person name="Brown T."/>
            <person name="Elewa A."/>
            <person name="Iarovenko S."/>
            <person name="Subramanian E."/>
            <person name="Araus A.J."/>
            <person name="Petzold A."/>
            <person name="Susuki M."/>
            <person name="Suzuki K.-i.T."/>
            <person name="Hayashi T."/>
            <person name="Toyoda A."/>
            <person name="Oliveira C."/>
            <person name="Osipova E."/>
            <person name="Leigh N.D."/>
            <person name="Simon A."/>
            <person name="Yun M.H."/>
        </authorList>
    </citation>
    <scope>NUCLEOTIDE SEQUENCE</scope>
    <source>
        <strain evidence="2">20211129_DDA</strain>
        <tissue evidence="2">Liver</tissue>
    </source>
</reference>
<feature type="region of interest" description="Disordered" evidence="1">
    <location>
        <begin position="35"/>
        <end position="65"/>
    </location>
</feature>
<protein>
    <submittedName>
        <fullName evidence="2">Uncharacterized protein</fullName>
    </submittedName>
</protein>
<sequence length="165" mass="18119">MVGLLLLSAGPCKAGGLAKPGRSLESLPDRCQPCPVTEKSPGLETRDTWTRCRPSPSPAGSGGSGHGALLLFSRLRQALAWEERAWAGLQLRRLRSLEKKSPVFHPRGFWVTIKDKSLVFSSRDLLTQGERHGIGLQLQQPLGTDKGKSLVFSSRRLRSQIRTSH</sequence>
<organism evidence="2 3">
    <name type="scientific">Pleurodeles waltl</name>
    <name type="common">Iberian ribbed newt</name>
    <dbReference type="NCBI Taxonomy" id="8319"/>
    <lineage>
        <taxon>Eukaryota</taxon>
        <taxon>Metazoa</taxon>
        <taxon>Chordata</taxon>
        <taxon>Craniata</taxon>
        <taxon>Vertebrata</taxon>
        <taxon>Euteleostomi</taxon>
        <taxon>Amphibia</taxon>
        <taxon>Batrachia</taxon>
        <taxon>Caudata</taxon>
        <taxon>Salamandroidea</taxon>
        <taxon>Salamandridae</taxon>
        <taxon>Pleurodelinae</taxon>
        <taxon>Pleurodeles</taxon>
    </lineage>
</organism>
<dbReference type="EMBL" id="JANPWB010000012">
    <property type="protein sequence ID" value="KAJ1112435.1"/>
    <property type="molecule type" value="Genomic_DNA"/>
</dbReference>
<evidence type="ECO:0000256" key="1">
    <source>
        <dbReference type="SAM" id="MobiDB-lite"/>
    </source>
</evidence>
<keyword evidence="3" id="KW-1185">Reference proteome</keyword>
<name>A0AAV7NC41_PLEWA</name>
<evidence type="ECO:0000313" key="3">
    <source>
        <dbReference type="Proteomes" id="UP001066276"/>
    </source>
</evidence>
<gene>
    <name evidence="2" type="ORF">NDU88_000699</name>
</gene>
<dbReference type="Proteomes" id="UP001066276">
    <property type="component" value="Chromosome 8"/>
</dbReference>
<comment type="caution">
    <text evidence="2">The sequence shown here is derived from an EMBL/GenBank/DDBJ whole genome shotgun (WGS) entry which is preliminary data.</text>
</comment>
<evidence type="ECO:0000313" key="2">
    <source>
        <dbReference type="EMBL" id="KAJ1112435.1"/>
    </source>
</evidence>
<proteinExistence type="predicted"/>
<dbReference type="AlphaFoldDB" id="A0AAV7NC41"/>
<accession>A0AAV7NC41</accession>